<name>A0AAD7FKB1_9AGAR</name>
<dbReference type="InterPro" id="IPR019819">
    <property type="entry name" value="Carboxylesterase_B_CS"/>
</dbReference>
<keyword evidence="3" id="KW-0732">Signal</keyword>
<dbReference type="InterPro" id="IPR029058">
    <property type="entry name" value="AB_hydrolase_fold"/>
</dbReference>
<dbReference type="InterPro" id="IPR002018">
    <property type="entry name" value="CarbesteraseB"/>
</dbReference>
<dbReference type="PROSITE" id="PS00122">
    <property type="entry name" value="CARBOXYLESTERASE_B_1"/>
    <property type="match status" value="1"/>
</dbReference>
<dbReference type="Proteomes" id="UP001221142">
    <property type="component" value="Unassembled WGS sequence"/>
</dbReference>
<protein>
    <recommendedName>
        <fullName evidence="3">Carboxylic ester hydrolase</fullName>
        <ecNumber evidence="3">3.1.1.-</ecNumber>
    </recommendedName>
</protein>
<sequence>MLTLPRNSLLAALWSFTLVVAQNPSIVDLGYAQYQGTVDTATNITILLGVRYAAPPIGDLRFRAPQSPAFTPGVEIANVQPNECMQAAKGISPTNPLERRATEVVPSEDCLFLNVYYPSDATGTPMKNLPTLVWFHAGGYVSGGASTSNGEDIIRQSNHNIVVVRIQYRLGIFGFLAGAAVREDGTLNAGLRDQEFAMRWVQKHITKFGGDPAKVTIWGQSAGAGSVFQHIVANGGKTQPQLFRGAITSSTFVPSQYAFDDPISEFIFNQVVAQTNCTSVVNAMACLRAADPTVLETANTNIVADGFFGTFTTAPVIDGEFITQPPTLSFLQGKVNGQVLLSITNAFEGTLFVNQSVVATAAEQALDLFPNFTASQADEVSALYAGLGTDLFQVNGVMGESIFICPTYSLLHAFAGRAFKGEFAVPPAFHGSDFAYYYPGNSTPPVNNMAFINAFAQTFTSFIINLDPNIKVSDTIIPRWDKYNVGNTEMLFNMTEAGRPDVRSFNTDEAFLRRCQFWNSVGNLTGH</sequence>
<dbReference type="PROSITE" id="PS00941">
    <property type="entry name" value="CARBOXYLESTERASE_B_2"/>
    <property type="match status" value="1"/>
</dbReference>
<dbReference type="AlphaFoldDB" id="A0AAD7FKB1"/>
<evidence type="ECO:0000259" key="4">
    <source>
        <dbReference type="Pfam" id="PF00135"/>
    </source>
</evidence>
<comment type="caution">
    <text evidence="5">The sequence shown here is derived from an EMBL/GenBank/DDBJ whole genome shotgun (WGS) entry which is preliminary data.</text>
</comment>
<keyword evidence="2 3" id="KW-0378">Hydrolase</keyword>
<dbReference type="EMBL" id="JARKIF010000013">
    <property type="protein sequence ID" value="KAJ7624940.1"/>
    <property type="molecule type" value="Genomic_DNA"/>
</dbReference>
<feature type="domain" description="Carboxylesterase type B" evidence="4">
    <location>
        <begin position="27"/>
        <end position="499"/>
    </location>
</feature>
<dbReference type="SUPFAM" id="SSF53474">
    <property type="entry name" value="alpha/beta-Hydrolases"/>
    <property type="match status" value="1"/>
</dbReference>
<evidence type="ECO:0000313" key="5">
    <source>
        <dbReference type="EMBL" id="KAJ7624940.1"/>
    </source>
</evidence>
<dbReference type="Pfam" id="PF00135">
    <property type="entry name" value="COesterase"/>
    <property type="match status" value="1"/>
</dbReference>
<proteinExistence type="inferred from homology"/>
<evidence type="ECO:0000256" key="3">
    <source>
        <dbReference type="RuleBase" id="RU361235"/>
    </source>
</evidence>
<dbReference type="PANTHER" id="PTHR11559">
    <property type="entry name" value="CARBOXYLESTERASE"/>
    <property type="match status" value="1"/>
</dbReference>
<dbReference type="InterPro" id="IPR050309">
    <property type="entry name" value="Type-B_Carboxylest/Lipase"/>
</dbReference>
<dbReference type="EC" id="3.1.1.-" evidence="3"/>
<dbReference type="GO" id="GO:0016787">
    <property type="term" value="F:hydrolase activity"/>
    <property type="evidence" value="ECO:0007669"/>
    <property type="project" value="UniProtKB-KW"/>
</dbReference>
<feature type="chain" id="PRO_5041771500" description="Carboxylic ester hydrolase" evidence="3">
    <location>
        <begin position="22"/>
        <end position="527"/>
    </location>
</feature>
<reference evidence="5" key="1">
    <citation type="submission" date="2023-03" db="EMBL/GenBank/DDBJ databases">
        <title>Massive genome expansion in bonnet fungi (Mycena s.s.) driven by repeated elements and novel gene families across ecological guilds.</title>
        <authorList>
            <consortium name="Lawrence Berkeley National Laboratory"/>
            <person name="Harder C.B."/>
            <person name="Miyauchi S."/>
            <person name="Viragh M."/>
            <person name="Kuo A."/>
            <person name="Thoen E."/>
            <person name="Andreopoulos B."/>
            <person name="Lu D."/>
            <person name="Skrede I."/>
            <person name="Drula E."/>
            <person name="Henrissat B."/>
            <person name="Morin E."/>
            <person name="Kohler A."/>
            <person name="Barry K."/>
            <person name="LaButti K."/>
            <person name="Morin E."/>
            <person name="Salamov A."/>
            <person name="Lipzen A."/>
            <person name="Mereny Z."/>
            <person name="Hegedus B."/>
            <person name="Baldrian P."/>
            <person name="Stursova M."/>
            <person name="Weitz H."/>
            <person name="Taylor A."/>
            <person name="Grigoriev I.V."/>
            <person name="Nagy L.G."/>
            <person name="Martin F."/>
            <person name="Kauserud H."/>
        </authorList>
    </citation>
    <scope>NUCLEOTIDE SEQUENCE</scope>
    <source>
        <strain evidence="5">9284</strain>
    </source>
</reference>
<gene>
    <name evidence="5" type="ORF">FB45DRAFT_837058</name>
</gene>
<evidence type="ECO:0000313" key="6">
    <source>
        <dbReference type="Proteomes" id="UP001221142"/>
    </source>
</evidence>
<dbReference type="Gene3D" id="3.40.50.1820">
    <property type="entry name" value="alpha/beta hydrolase"/>
    <property type="match status" value="1"/>
</dbReference>
<feature type="signal peptide" evidence="3">
    <location>
        <begin position="1"/>
        <end position="21"/>
    </location>
</feature>
<dbReference type="InterPro" id="IPR019826">
    <property type="entry name" value="Carboxylesterase_B_AS"/>
</dbReference>
<keyword evidence="6" id="KW-1185">Reference proteome</keyword>
<evidence type="ECO:0000256" key="1">
    <source>
        <dbReference type="ARBA" id="ARBA00005964"/>
    </source>
</evidence>
<organism evidence="5 6">
    <name type="scientific">Roridomyces roridus</name>
    <dbReference type="NCBI Taxonomy" id="1738132"/>
    <lineage>
        <taxon>Eukaryota</taxon>
        <taxon>Fungi</taxon>
        <taxon>Dikarya</taxon>
        <taxon>Basidiomycota</taxon>
        <taxon>Agaricomycotina</taxon>
        <taxon>Agaricomycetes</taxon>
        <taxon>Agaricomycetidae</taxon>
        <taxon>Agaricales</taxon>
        <taxon>Marasmiineae</taxon>
        <taxon>Mycenaceae</taxon>
        <taxon>Roridomyces</taxon>
    </lineage>
</organism>
<comment type="similarity">
    <text evidence="1 3">Belongs to the type-B carboxylesterase/lipase family.</text>
</comment>
<accession>A0AAD7FKB1</accession>
<evidence type="ECO:0000256" key="2">
    <source>
        <dbReference type="ARBA" id="ARBA00022801"/>
    </source>
</evidence>